<dbReference type="RefSeq" id="XP_007728938.1">
    <property type="nucleotide sequence ID" value="XM_007730748.1"/>
</dbReference>
<accession>W9YHM6</accession>
<dbReference type="HOGENOM" id="CLU_018979_3_0_1"/>
<dbReference type="InterPro" id="IPR052400">
    <property type="entry name" value="Zn2-C6_fungal_TF"/>
</dbReference>
<dbReference type="PANTHER" id="PTHR47657:SF12">
    <property type="entry name" value="ZN(II)2CYS6 TRANSCRIPTION FACTOR (EUROFUNG)"/>
    <property type="match status" value="1"/>
</dbReference>
<dbReference type="EMBL" id="AMGY01000001">
    <property type="protein sequence ID" value="EXJ92048.1"/>
    <property type="molecule type" value="Genomic_DNA"/>
</dbReference>
<keyword evidence="2" id="KW-1185">Reference proteome</keyword>
<dbReference type="PANTHER" id="PTHR47657">
    <property type="entry name" value="STEROL REGULATORY ELEMENT-BINDING PROTEIN ECM22"/>
    <property type="match status" value="1"/>
</dbReference>
<dbReference type="GeneID" id="19164738"/>
<dbReference type="GO" id="GO:0000981">
    <property type="term" value="F:DNA-binding transcription factor activity, RNA polymerase II-specific"/>
    <property type="evidence" value="ECO:0007669"/>
    <property type="project" value="TreeGrafter"/>
</dbReference>
<dbReference type="AlphaFoldDB" id="W9YHM6"/>
<dbReference type="eggNOG" id="ENOG502R6NR">
    <property type="taxonomic scope" value="Eukaryota"/>
</dbReference>
<sequence>MSALLALSASHLAWQTNNRDTDNLAQYHRGVALKGLHEAIGRFSRDNSEPILAASIMLSWQSTEWRGWASLQQGISTVLSAMRPWLRESVLAGYIEEQRAGARSRRPANTTLSPSEGVIPHEDRRRLEQVMTAVHKLRLRLPKSGELVEHAGHLSDHLQDLQQNLHLQASAEAFARLQPLRHLVFWLPTHILRSAESDLAPLALLSHLYASALATEPLFPEVGGTYLGSLAVAPLENIHETLRARRLTQPHDTGVQVALSLMDVPLQIMVSYRLRQWPNNDSDPAVGLYRYSPQGSPFIAPLVLLPSSTSDSPTPSLCTNSLLHGPSSGLSIPSSTYFQAALGPSGLRRQSSFPSIGRAHSWSETRLDSGSPQAMGMMYGSTALQQPRSSHELSGSKTDYFGEIAAPYNAYGRVDTNVRFVTP</sequence>
<dbReference type="Proteomes" id="UP000019478">
    <property type="component" value="Unassembled WGS sequence"/>
</dbReference>
<evidence type="ECO:0000313" key="1">
    <source>
        <dbReference type="EMBL" id="EXJ92048.1"/>
    </source>
</evidence>
<proteinExistence type="predicted"/>
<reference evidence="1 2" key="1">
    <citation type="submission" date="2013-03" db="EMBL/GenBank/DDBJ databases">
        <title>The Genome Sequence of Capronia epimyces CBS 606.96.</title>
        <authorList>
            <consortium name="The Broad Institute Genomics Platform"/>
            <person name="Cuomo C."/>
            <person name="de Hoog S."/>
            <person name="Gorbushina A."/>
            <person name="Walker B."/>
            <person name="Young S.K."/>
            <person name="Zeng Q."/>
            <person name="Gargeya S."/>
            <person name="Fitzgerald M."/>
            <person name="Haas B."/>
            <person name="Abouelleil A."/>
            <person name="Allen A.W."/>
            <person name="Alvarado L."/>
            <person name="Arachchi H.M."/>
            <person name="Berlin A.M."/>
            <person name="Chapman S.B."/>
            <person name="Gainer-Dewar J."/>
            <person name="Goldberg J."/>
            <person name="Griggs A."/>
            <person name="Gujja S."/>
            <person name="Hansen M."/>
            <person name="Howarth C."/>
            <person name="Imamovic A."/>
            <person name="Ireland A."/>
            <person name="Larimer J."/>
            <person name="McCowan C."/>
            <person name="Murphy C."/>
            <person name="Pearson M."/>
            <person name="Poon T.W."/>
            <person name="Priest M."/>
            <person name="Roberts A."/>
            <person name="Saif S."/>
            <person name="Shea T."/>
            <person name="Sisk P."/>
            <person name="Sykes S."/>
            <person name="Wortman J."/>
            <person name="Nusbaum C."/>
            <person name="Birren B."/>
        </authorList>
    </citation>
    <scope>NUCLEOTIDE SEQUENCE [LARGE SCALE GENOMIC DNA]</scope>
    <source>
        <strain evidence="1 2">CBS 606.96</strain>
    </source>
</reference>
<evidence type="ECO:0000313" key="2">
    <source>
        <dbReference type="Proteomes" id="UP000019478"/>
    </source>
</evidence>
<name>W9YHM6_9EURO</name>
<comment type="caution">
    <text evidence="1">The sequence shown here is derived from an EMBL/GenBank/DDBJ whole genome shotgun (WGS) entry which is preliminary data.</text>
</comment>
<organism evidence="1 2">
    <name type="scientific">Capronia epimyces CBS 606.96</name>
    <dbReference type="NCBI Taxonomy" id="1182542"/>
    <lineage>
        <taxon>Eukaryota</taxon>
        <taxon>Fungi</taxon>
        <taxon>Dikarya</taxon>
        <taxon>Ascomycota</taxon>
        <taxon>Pezizomycotina</taxon>
        <taxon>Eurotiomycetes</taxon>
        <taxon>Chaetothyriomycetidae</taxon>
        <taxon>Chaetothyriales</taxon>
        <taxon>Herpotrichiellaceae</taxon>
        <taxon>Capronia</taxon>
    </lineage>
</organism>
<dbReference type="OrthoDB" id="1924260at2759"/>
<gene>
    <name evidence="1" type="ORF">A1O3_00598</name>
</gene>
<protein>
    <submittedName>
        <fullName evidence="1">Uncharacterized protein</fullName>
    </submittedName>
</protein>
<dbReference type="STRING" id="1182542.W9YHM6"/>